<proteinExistence type="predicted"/>
<feature type="transmembrane region" description="Helical" evidence="1">
    <location>
        <begin position="90"/>
        <end position="108"/>
    </location>
</feature>
<gene>
    <name evidence="2" type="ORF">CA2015_3504</name>
</gene>
<keyword evidence="1" id="KW-0812">Transmembrane</keyword>
<dbReference type="AlphaFoldDB" id="A0A0H4PWY9"/>
<organism evidence="2 3">
    <name type="scientific">Cyclobacterium amurskyense</name>
    <dbReference type="NCBI Taxonomy" id="320787"/>
    <lineage>
        <taxon>Bacteria</taxon>
        <taxon>Pseudomonadati</taxon>
        <taxon>Bacteroidota</taxon>
        <taxon>Cytophagia</taxon>
        <taxon>Cytophagales</taxon>
        <taxon>Cyclobacteriaceae</taxon>
        <taxon>Cyclobacterium</taxon>
    </lineage>
</organism>
<evidence type="ECO:0000313" key="2">
    <source>
        <dbReference type="EMBL" id="AKP52887.1"/>
    </source>
</evidence>
<evidence type="ECO:0000256" key="1">
    <source>
        <dbReference type="SAM" id="Phobius"/>
    </source>
</evidence>
<protein>
    <recommendedName>
        <fullName evidence="4">FecR protein domain-containing protein</fullName>
    </recommendedName>
</protein>
<keyword evidence="1" id="KW-1133">Transmembrane helix</keyword>
<dbReference type="Proteomes" id="UP000036520">
    <property type="component" value="Chromosome"/>
</dbReference>
<dbReference type="STRING" id="320787.CA2015_3504"/>
<evidence type="ECO:0000313" key="3">
    <source>
        <dbReference type="Proteomes" id="UP000036520"/>
    </source>
</evidence>
<keyword evidence="3" id="KW-1185">Reference proteome</keyword>
<reference evidence="2 3" key="1">
    <citation type="submission" date="2015-07" db="EMBL/GenBank/DDBJ databases">
        <authorList>
            <person name="Kim K.M."/>
        </authorList>
    </citation>
    <scope>NUCLEOTIDE SEQUENCE [LARGE SCALE GENOMIC DNA]</scope>
    <source>
        <strain evidence="2 3">KCTC 12363</strain>
    </source>
</reference>
<dbReference type="EMBL" id="CP012040">
    <property type="protein sequence ID" value="AKP52887.1"/>
    <property type="molecule type" value="Genomic_DNA"/>
</dbReference>
<keyword evidence="1" id="KW-0472">Membrane</keyword>
<accession>A0A0H4PWY9</accession>
<dbReference type="KEGG" id="camu:CA2015_3504"/>
<name>A0A0H4PWY9_9BACT</name>
<sequence>MNTNAQFMHLFNKYLANTCLPLEKDALYGMLSHPFYKDTLNQKMQESWKLPSTELGYKLLSINDLHLKTKERKPTQLNVSKSFKTITKGYWAAAAFIFFACLTSLFFLSKETEPINQKDLTSLSAGIGEREYMILPDSNKIWLNSGSTIRFPEDFSFNEVVAGSIASWKESNLEFENIQFGEAAVTLQKPFEVEFLFDIDTHRKCRFTANLDLKEDLDKVHKASTKFNAFSSSEENSNIYFI</sequence>
<evidence type="ECO:0008006" key="4">
    <source>
        <dbReference type="Google" id="ProtNLM"/>
    </source>
</evidence>
<dbReference type="Gene3D" id="3.55.50.30">
    <property type="match status" value="1"/>
</dbReference>